<protein>
    <submittedName>
        <fullName evidence="2">Putative low density lipoprotein receptor adaptor protein 1</fullName>
    </submittedName>
</protein>
<proteinExistence type="evidence at transcript level"/>
<evidence type="ECO:0000259" key="1">
    <source>
        <dbReference type="PROSITE" id="PS01179"/>
    </source>
</evidence>
<evidence type="ECO:0000313" key="2">
    <source>
        <dbReference type="EMBL" id="JAI15373.1"/>
    </source>
</evidence>
<reference evidence="2" key="1">
    <citation type="journal article" date="2015" name="Insect Biochem. Mol. Biol.">
        <title>An insight into the sialome of the horse fly, Tabanus bromius.</title>
        <authorList>
            <person name="Ribeiro J.M."/>
            <person name="Kazimirova M."/>
            <person name="Takac P."/>
            <person name="Andersen J.F."/>
            <person name="Francischetti I.M."/>
        </authorList>
    </citation>
    <scope>NUCLEOTIDE SEQUENCE</scope>
</reference>
<dbReference type="EMBL" id="GDAI01002230">
    <property type="protein sequence ID" value="JAI15373.1"/>
    <property type="molecule type" value="mRNA"/>
</dbReference>
<dbReference type="InterPro" id="IPR011993">
    <property type="entry name" value="PH-like_dom_sf"/>
</dbReference>
<keyword evidence="2" id="KW-0675">Receptor</keyword>
<dbReference type="Gene3D" id="2.30.29.30">
    <property type="entry name" value="Pleckstrin-homology domain (PH domain)/Phosphotyrosine-binding domain (PTB)"/>
    <property type="match status" value="1"/>
</dbReference>
<dbReference type="SUPFAM" id="SSF50729">
    <property type="entry name" value="PH domain-like"/>
    <property type="match status" value="1"/>
</dbReference>
<dbReference type="Pfam" id="PF00640">
    <property type="entry name" value="PID"/>
    <property type="match status" value="1"/>
</dbReference>
<name>A0A0K8TMI4_TABBR</name>
<accession>A0A0K8TMI4</accession>
<sequence>MGLFRKWKNSSKHKKLSEDKELTASVNELCEDVAEAEVEIAKTFNVKFLGSAPITAERSKNTTSEIIKSVMSSTKTPRKKLPKVDLNVSSKGIEVVNSSSNEALFRVSIYKISYCSADSAHSNVFAFIGSDNEDAENCAKENLTCYAFLCGKRKIAHDVTLSVARCFENAYKNWQDSVHMRKLHKVTGKNQNNPHLEVTSNNEDDKHELLIDLAPINKPLLQQTADTNFFQNTWVSFDEDPSEVGLLAGVKVHYTL</sequence>
<feature type="domain" description="PID" evidence="1">
    <location>
        <begin position="44"/>
        <end position="177"/>
    </location>
</feature>
<keyword evidence="2" id="KW-0449">Lipoprotein</keyword>
<dbReference type="PROSITE" id="PS01179">
    <property type="entry name" value="PID"/>
    <property type="match status" value="1"/>
</dbReference>
<dbReference type="InterPro" id="IPR051133">
    <property type="entry name" value="Adapter_Engulfment-Domain"/>
</dbReference>
<dbReference type="AlphaFoldDB" id="A0A0K8TMI4"/>
<dbReference type="PANTHER" id="PTHR11232">
    <property type="entry name" value="PHOSPHOTYROSINE INTERACTION DOMAIN-CONTAINING FAMILY MEMBER"/>
    <property type="match status" value="1"/>
</dbReference>
<organism evidence="2">
    <name type="scientific">Tabanus bromius</name>
    <name type="common">Band-eyed brown horse fly</name>
    <dbReference type="NCBI Taxonomy" id="304241"/>
    <lineage>
        <taxon>Eukaryota</taxon>
        <taxon>Metazoa</taxon>
        <taxon>Ecdysozoa</taxon>
        <taxon>Arthropoda</taxon>
        <taxon>Hexapoda</taxon>
        <taxon>Insecta</taxon>
        <taxon>Pterygota</taxon>
        <taxon>Neoptera</taxon>
        <taxon>Endopterygota</taxon>
        <taxon>Diptera</taxon>
        <taxon>Brachycera</taxon>
        <taxon>Tabanomorpha</taxon>
        <taxon>Tabanoidea</taxon>
        <taxon>Tabanidae</taxon>
        <taxon>Tabanus</taxon>
    </lineage>
</organism>
<dbReference type="InterPro" id="IPR006020">
    <property type="entry name" value="PTB/PI_dom"/>
</dbReference>
<dbReference type="SMART" id="SM00462">
    <property type="entry name" value="PTB"/>
    <property type="match status" value="1"/>
</dbReference>
<dbReference type="PANTHER" id="PTHR11232:SF74">
    <property type="entry name" value="PTB DOMAIN-CONTAINING ADAPTER PROTEIN CED-6-LIKE PROTEIN"/>
    <property type="match status" value="1"/>
</dbReference>